<dbReference type="Proteomes" id="UP000006250">
    <property type="component" value="Unassembled WGS sequence"/>
</dbReference>
<gene>
    <name evidence="2" type="ORF">DesfrDRAFT_2321</name>
</gene>
<dbReference type="STRING" id="596151.DesfrDRAFT_2321"/>
<feature type="domain" description="YgjP-like metallopeptidase" evidence="1">
    <location>
        <begin position="31"/>
        <end position="240"/>
    </location>
</feature>
<dbReference type="RefSeq" id="WP_005994027.1">
    <property type="nucleotide sequence ID" value="NZ_AECZ01000014.1"/>
</dbReference>
<dbReference type="CDD" id="cd07344">
    <property type="entry name" value="M48_yhfN_like"/>
    <property type="match status" value="1"/>
</dbReference>
<accession>E1JXH2</accession>
<dbReference type="Gene3D" id="3.30.2010.10">
    <property type="entry name" value="Metalloproteases ('zincins'), catalytic domain"/>
    <property type="match status" value="1"/>
</dbReference>
<dbReference type="OrthoDB" id="5321643at2"/>
<evidence type="ECO:0000313" key="3">
    <source>
        <dbReference type="Proteomes" id="UP000006250"/>
    </source>
</evidence>
<dbReference type="PANTHER" id="PTHR30399">
    <property type="entry name" value="UNCHARACTERIZED PROTEIN YGJP"/>
    <property type="match status" value="1"/>
</dbReference>
<evidence type="ECO:0000259" key="1">
    <source>
        <dbReference type="Pfam" id="PF01863"/>
    </source>
</evidence>
<dbReference type="InterPro" id="IPR053136">
    <property type="entry name" value="UTP_pyrophosphatase-like"/>
</dbReference>
<dbReference type="InterPro" id="IPR002725">
    <property type="entry name" value="YgjP-like_metallopeptidase"/>
</dbReference>
<dbReference type="Pfam" id="PF01863">
    <property type="entry name" value="YgjP-like"/>
    <property type="match status" value="1"/>
</dbReference>
<dbReference type="PANTHER" id="PTHR30399:SF1">
    <property type="entry name" value="UTP PYROPHOSPHATASE"/>
    <property type="match status" value="1"/>
</dbReference>
<protein>
    <recommendedName>
        <fullName evidence="1">YgjP-like metallopeptidase domain-containing protein</fullName>
    </recommendedName>
</protein>
<evidence type="ECO:0000313" key="2">
    <source>
        <dbReference type="EMBL" id="EFL50949.1"/>
    </source>
</evidence>
<proteinExistence type="predicted"/>
<sequence length="250" mass="27458">MDAAETARLLAARLPETVPVSVRVSARARGIVLRMLPGKGLEVVAPAGVGAGLLLQAVEARRDWIDRISRKMAAEGGLPGQGPVVPRPSMLVLTAFSRQWKLSYLAREMAGCLVSNWRPTELMVSGAVSDPAAVSEALTAFSRRRAGELLRRELARVSEEIGLGYSAVSIRAQRTRWGSCTAKGRISLNYTIAFLPPELCRLVLIHELCHTVELNHSARFWDLVEKFVPGCRAMDARLNSARHYLPLWLP</sequence>
<keyword evidence="3" id="KW-1185">Reference proteome</keyword>
<dbReference type="eggNOG" id="COG1451">
    <property type="taxonomic scope" value="Bacteria"/>
</dbReference>
<dbReference type="AlphaFoldDB" id="E1JXH2"/>
<reference evidence="2 3" key="1">
    <citation type="submission" date="2010-08" db="EMBL/GenBank/DDBJ databases">
        <title>The draft genome of Desulfovibrio fructosovorans JJ.</title>
        <authorList>
            <consortium name="US DOE Joint Genome Institute (JGI-PGF)"/>
            <person name="Lucas S."/>
            <person name="Copeland A."/>
            <person name="Lapidus A."/>
            <person name="Cheng J.-F."/>
            <person name="Bruce D."/>
            <person name="Goodwin L."/>
            <person name="Pitluck S."/>
            <person name="Land M.L."/>
            <person name="Hauser L."/>
            <person name="Chang Y.-J."/>
            <person name="Jeffries C."/>
            <person name="Wall J.D."/>
            <person name="Stahl D.A."/>
            <person name="Arkin A.P."/>
            <person name="Dehal P."/>
            <person name="Stolyar S.M."/>
            <person name="Hazen T.C."/>
            <person name="Woyke T.J."/>
        </authorList>
    </citation>
    <scope>NUCLEOTIDE SEQUENCE [LARGE SCALE GENOMIC DNA]</scope>
    <source>
        <strain evidence="2 3">JJ</strain>
    </source>
</reference>
<comment type="caution">
    <text evidence="2">The sequence shown here is derived from an EMBL/GenBank/DDBJ whole genome shotgun (WGS) entry which is preliminary data.</text>
</comment>
<name>E1JXH2_SOLFR</name>
<dbReference type="EMBL" id="AECZ01000014">
    <property type="protein sequence ID" value="EFL50949.1"/>
    <property type="molecule type" value="Genomic_DNA"/>
</dbReference>
<organism evidence="2 3">
    <name type="scientific">Solidesulfovibrio fructosivorans JJ]</name>
    <dbReference type="NCBI Taxonomy" id="596151"/>
    <lineage>
        <taxon>Bacteria</taxon>
        <taxon>Pseudomonadati</taxon>
        <taxon>Thermodesulfobacteriota</taxon>
        <taxon>Desulfovibrionia</taxon>
        <taxon>Desulfovibrionales</taxon>
        <taxon>Desulfovibrionaceae</taxon>
        <taxon>Solidesulfovibrio</taxon>
    </lineage>
</organism>